<gene>
    <name evidence="2" type="ORF">GOCE00092_LOCUS5924</name>
</gene>
<accession>A0A7S1Y337</accession>
<reference evidence="2" key="1">
    <citation type="submission" date="2021-01" db="EMBL/GenBank/DDBJ databases">
        <authorList>
            <person name="Corre E."/>
            <person name="Pelletier E."/>
            <person name="Niang G."/>
            <person name="Scheremetjew M."/>
            <person name="Finn R."/>
            <person name="Kale V."/>
            <person name="Holt S."/>
            <person name="Cochrane G."/>
            <person name="Meng A."/>
            <person name="Brown T."/>
            <person name="Cohen L."/>
        </authorList>
    </citation>
    <scope>NUCLEOTIDE SEQUENCE</scope>
    <source>
        <strain evidence="2">CCMP 410</strain>
    </source>
</reference>
<organism evidence="2">
    <name type="scientific">Grammatophora oceanica</name>
    <dbReference type="NCBI Taxonomy" id="210454"/>
    <lineage>
        <taxon>Eukaryota</taxon>
        <taxon>Sar</taxon>
        <taxon>Stramenopiles</taxon>
        <taxon>Ochrophyta</taxon>
        <taxon>Bacillariophyta</taxon>
        <taxon>Fragilariophyceae</taxon>
        <taxon>Fragilariophycidae</taxon>
        <taxon>Rhabdonematales</taxon>
        <taxon>Grammatophoraceae</taxon>
        <taxon>Grammatophora</taxon>
    </lineage>
</organism>
<evidence type="ECO:0000256" key="1">
    <source>
        <dbReference type="SAM" id="MobiDB-lite"/>
    </source>
</evidence>
<dbReference type="AlphaFoldDB" id="A0A7S1Y337"/>
<evidence type="ECO:0000313" key="2">
    <source>
        <dbReference type="EMBL" id="CAD9277015.1"/>
    </source>
</evidence>
<feature type="region of interest" description="Disordered" evidence="1">
    <location>
        <begin position="1"/>
        <end position="28"/>
    </location>
</feature>
<dbReference type="EMBL" id="HBGK01011355">
    <property type="protein sequence ID" value="CAD9277015.1"/>
    <property type="molecule type" value="Transcribed_RNA"/>
</dbReference>
<proteinExistence type="predicted"/>
<sequence>MLTTPYPQNFETRTTGDRRDAYAHESHTQQWKQQPCVSDWASMIKARRCNIKSKGRYSCCDAVVYVARTPQQSESHQDTFPQHRPHLFFISDGECDEEQSIKINNPAGTHKKDIQRPQSMDFSTFGGE</sequence>
<name>A0A7S1Y337_9STRA</name>
<feature type="region of interest" description="Disordered" evidence="1">
    <location>
        <begin position="99"/>
        <end position="128"/>
    </location>
</feature>
<protein>
    <submittedName>
        <fullName evidence="2">Uncharacterized protein</fullName>
    </submittedName>
</protein>
<feature type="compositionally biased region" description="Polar residues" evidence="1">
    <location>
        <begin position="1"/>
        <end position="13"/>
    </location>
</feature>
<feature type="compositionally biased region" description="Basic and acidic residues" evidence="1">
    <location>
        <begin position="14"/>
        <end position="27"/>
    </location>
</feature>